<dbReference type="InterPro" id="IPR011051">
    <property type="entry name" value="RmlC_Cupin_sf"/>
</dbReference>
<dbReference type="InterPro" id="IPR013096">
    <property type="entry name" value="Cupin_2"/>
</dbReference>
<dbReference type="InterPro" id="IPR052535">
    <property type="entry name" value="Bacilysin_H2HPP_isomerase"/>
</dbReference>
<dbReference type="InterPro" id="IPR014710">
    <property type="entry name" value="RmlC-like_jellyroll"/>
</dbReference>
<comment type="caution">
    <text evidence="2">The sequence shown here is derived from an EMBL/GenBank/DDBJ whole genome shotgun (WGS) entry which is preliminary data.</text>
</comment>
<dbReference type="SUPFAM" id="SSF51182">
    <property type="entry name" value="RmlC-like cupins"/>
    <property type="match status" value="1"/>
</dbReference>
<keyword evidence="3" id="KW-1185">Reference proteome</keyword>
<name>A0ABP1F5N4_9FLAO</name>
<dbReference type="Gene3D" id="2.60.120.10">
    <property type="entry name" value="Jelly Rolls"/>
    <property type="match status" value="1"/>
</dbReference>
<protein>
    <submittedName>
        <fullName evidence="2">Cupin</fullName>
    </submittedName>
</protein>
<proteinExistence type="predicted"/>
<dbReference type="CDD" id="cd02238">
    <property type="entry name" value="cupin_KdgF"/>
    <property type="match status" value="1"/>
</dbReference>
<dbReference type="EMBL" id="CAXJRC010000002">
    <property type="protein sequence ID" value="CAL2104901.1"/>
    <property type="molecule type" value="Genomic_DNA"/>
</dbReference>
<reference evidence="2 3" key="1">
    <citation type="submission" date="2024-05" db="EMBL/GenBank/DDBJ databases">
        <authorList>
            <person name="Duchaud E."/>
        </authorList>
    </citation>
    <scope>NUCLEOTIDE SEQUENCE [LARGE SCALE GENOMIC DNA]</scope>
    <source>
        <strain evidence="2">Ena-SAMPLE-TAB-13-05-2024-13:56:06:370-140305</strain>
    </source>
</reference>
<evidence type="ECO:0000313" key="2">
    <source>
        <dbReference type="EMBL" id="CAL2104901.1"/>
    </source>
</evidence>
<feature type="domain" description="Cupin type-2" evidence="1">
    <location>
        <begin position="30"/>
        <end position="95"/>
    </location>
</feature>
<dbReference type="PANTHER" id="PTHR40112:SF1">
    <property type="entry name" value="H2HPP ISOMERASE"/>
    <property type="match status" value="1"/>
</dbReference>
<dbReference type="RefSeq" id="WP_348703885.1">
    <property type="nucleotide sequence ID" value="NZ_CAXIYA010000012.1"/>
</dbReference>
<sequence length="103" mass="11437">MHINTIKPKEIAPGFLARFIHTETNTIGYIDIKSGAILPEHSHVHTQITQVIEGKLELIIDGVSKVFEPGMVAVIPSNIVHSGKALTECKVTDVFYPVREDYK</sequence>
<dbReference type="PANTHER" id="PTHR40112">
    <property type="entry name" value="H2HPP ISOMERASE"/>
    <property type="match status" value="1"/>
</dbReference>
<evidence type="ECO:0000259" key="1">
    <source>
        <dbReference type="Pfam" id="PF07883"/>
    </source>
</evidence>
<accession>A0ABP1F5N4</accession>
<gene>
    <name evidence="2" type="ORF">T190115A13A_110037</name>
</gene>
<dbReference type="Proteomes" id="UP001497602">
    <property type="component" value="Unassembled WGS sequence"/>
</dbReference>
<organism evidence="2 3">
    <name type="scientific">Tenacibaculum vairaonense</name>
    <dbReference type="NCBI Taxonomy" id="3137860"/>
    <lineage>
        <taxon>Bacteria</taxon>
        <taxon>Pseudomonadati</taxon>
        <taxon>Bacteroidota</taxon>
        <taxon>Flavobacteriia</taxon>
        <taxon>Flavobacteriales</taxon>
        <taxon>Flavobacteriaceae</taxon>
        <taxon>Tenacibaculum</taxon>
    </lineage>
</organism>
<dbReference type="Pfam" id="PF07883">
    <property type="entry name" value="Cupin_2"/>
    <property type="match status" value="1"/>
</dbReference>
<evidence type="ECO:0000313" key="3">
    <source>
        <dbReference type="Proteomes" id="UP001497602"/>
    </source>
</evidence>